<dbReference type="PROSITE" id="PS00756">
    <property type="entry name" value="SECY_2"/>
    <property type="match status" value="1"/>
</dbReference>
<dbReference type="KEGG" id="mhs:MOS_429"/>
<dbReference type="NCBIfam" id="TIGR00967">
    <property type="entry name" value="3a0501s007"/>
    <property type="match status" value="1"/>
</dbReference>
<evidence type="ECO:0000256" key="10">
    <source>
        <dbReference type="RuleBase" id="RU004349"/>
    </source>
</evidence>
<evidence type="ECO:0000256" key="8">
    <source>
        <dbReference type="ARBA" id="ARBA00023136"/>
    </source>
</evidence>
<evidence type="ECO:0000256" key="6">
    <source>
        <dbReference type="ARBA" id="ARBA00022989"/>
    </source>
</evidence>
<dbReference type="HAMAP" id="MF_01465">
    <property type="entry name" value="SecY"/>
    <property type="match status" value="1"/>
</dbReference>
<comment type="function">
    <text evidence="9">The central subunit of the protein translocation channel SecYEG. Consists of two halves formed by TMs 1-5 and 6-10. These two domains form a lateral gate at the front which open onto the bilayer between TMs 2 and 7, and are clamped together by SecE at the back. The channel is closed by both a pore ring composed of hydrophobic SecY resides and a short helix (helix 2A) on the extracellular side of the membrane which forms a plug. The plug probably moves laterally to allow the channel to open. The ring and the pore may move independently.</text>
</comment>
<reference evidence="11 12" key="1">
    <citation type="journal article" date="2013" name="Genome Announc.">
        <title>Complete Genome Sequence of Mycoplasma hyorhinis Strain SK76.</title>
        <authorList>
            <person name="Goodison S."/>
            <person name="Urquidi V."/>
            <person name="Kumar D."/>
            <person name="Reyes L."/>
            <person name="Rosser C.J."/>
        </authorList>
    </citation>
    <scope>NUCLEOTIDE SEQUENCE [LARGE SCALE GENOMIC DNA]</scope>
    <source>
        <strain evidence="11 12">SK76</strain>
    </source>
</reference>
<feature type="transmembrane region" description="Helical" evidence="9">
    <location>
        <begin position="171"/>
        <end position="191"/>
    </location>
</feature>
<dbReference type="Pfam" id="PF00344">
    <property type="entry name" value="SecY"/>
    <property type="match status" value="1"/>
</dbReference>
<dbReference type="GO" id="GO:0006605">
    <property type="term" value="P:protein targeting"/>
    <property type="evidence" value="ECO:0007669"/>
    <property type="project" value="UniProtKB-UniRule"/>
</dbReference>
<dbReference type="PIRSF" id="PIRSF004557">
    <property type="entry name" value="SecY"/>
    <property type="match status" value="1"/>
</dbReference>
<feature type="transmembrane region" description="Helical" evidence="9">
    <location>
        <begin position="40"/>
        <end position="64"/>
    </location>
</feature>
<feature type="transmembrane region" description="Helical" evidence="9">
    <location>
        <begin position="335"/>
        <end position="354"/>
    </location>
</feature>
<dbReference type="GO" id="GO:0065002">
    <property type="term" value="P:intracellular protein transmembrane transport"/>
    <property type="evidence" value="ECO:0007669"/>
    <property type="project" value="UniProtKB-UniRule"/>
</dbReference>
<keyword evidence="8 9" id="KW-0472">Membrane</keyword>
<comment type="subunit">
    <text evidence="9">Component of the Sec protein translocase complex. Heterotrimer consisting of SecY, SecE and SecG subunits. The heterotrimers can form oligomers, although 1 heterotrimer is thought to be able to translocate proteins. Interacts with the ribosome. Interacts with SecDF, and other proteins may be involved. Interacts with SecA.</text>
</comment>
<evidence type="ECO:0000256" key="3">
    <source>
        <dbReference type="ARBA" id="ARBA00022448"/>
    </source>
</evidence>
<evidence type="ECO:0000256" key="7">
    <source>
        <dbReference type="ARBA" id="ARBA00023010"/>
    </source>
</evidence>
<gene>
    <name evidence="9" type="primary">secY</name>
    <name evidence="11" type="ORF">MOS_429</name>
</gene>
<dbReference type="InterPro" id="IPR023201">
    <property type="entry name" value="SecY_dom_sf"/>
</dbReference>
<feature type="transmembrane region" description="Helical" evidence="9">
    <location>
        <begin position="203"/>
        <end position="220"/>
    </location>
</feature>
<feature type="transmembrane region" description="Helical" evidence="9">
    <location>
        <begin position="240"/>
        <end position="262"/>
    </location>
</feature>
<evidence type="ECO:0000256" key="2">
    <source>
        <dbReference type="ARBA" id="ARBA00005751"/>
    </source>
</evidence>
<comment type="subcellular location">
    <subcellularLocation>
        <location evidence="9">Cell membrane</location>
        <topology evidence="9">Multi-pass membrane protein</topology>
    </subcellularLocation>
    <subcellularLocation>
        <location evidence="1">Membrane</location>
        <topology evidence="1">Multi-pass membrane protein</topology>
    </subcellularLocation>
</comment>
<dbReference type="InterPro" id="IPR002208">
    <property type="entry name" value="SecY/SEC61-alpha"/>
</dbReference>
<dbReference type="EMBL" id="CP003914">
    <property type="protein sequence ID" value="AFX74353.1"/>
    <property type="molecule type" value="Genomic_DNA"/>
</dbReference>
<dbReference type="Gene3D" id="1.10.3370.10">
    <property type="entry name" value="SecY subunit domain"/>
    <property type="match status" value="1"/>
</dbReference>
<feature type="transmembrane region" description="Helical" evidence="9">
    <location>
        <begin position="419"/>
        <end position="435"/>
    </location>
</feature>
<accession>A0AAI8AMU0</accession>
<dbReference type="RefSeq" id="WP_014335574.1">
    <property type="nucleotide sequence ID" value="NC_019552.1"/>
</dbReference>
<feature type="transmembrane region" description="Helical" evidence="9">
    <location>
        <begin position="130"/>
        <end position="151"/>
    </location>
</feature>
<dbReference type="SUPFAM" id="SSF103491">
    <property type="entry name" value="Preprotein translocase SecY subunit"/>
    <property type="match status" value="1"/>
</dbReference>
<dbReference type="AlphaFoldDB" id="A0AAI8AMU0"/>
<dbReference type="GeneID" id="93248537"/>
<feature type="transmembrane region" description="Helical" evidence="9">
    <location>
        <begin position="295"/>
        <end position="315"/>
    </location>
</feature>
<sequence>MLKFLTKILGKVFEYSANKYINFKHTFSTLWKEKVLLKKILFTLLMLSIFVVAGTITIPGLRLVNANAIDRNSFLGIINIVGGGGLLNFSIVALGIGPFITASLIMLIAQTKLVPPIHRLSQSGPHGRQKINIITRLLTFLIAAIQAIVLVRTVIGNQALRFVALENDSSFYQYFIIPFILVAGSLFALFLGEQITNKGVGNGTSLIIFSGIAVRLPSQFKVAFEYFVDSSNSSAIINDIVLYFSYLLGFFVLILIVVFVYLAERKIPIQQTGSGMSKNIKEISTLPLKLNPAGIMPNIFSLIVVSLPSLFTGFLDPNTSATRHWIQTHMQVNQPIGLTIFIVVNIIFAIVMGLQQSRVDKIAEDFAKNSTFIPGIRPGEQTEDYLIGVVFRLSIFSAFYLTILGVIQPVEQMLGMPQQITFGGTSVIILVSTAIETMSQIKARYDAEKIIVKRKRIDKSSTLASKTTKKLLNNKDLLW</sequence>
<organism evidence="11 12">
    <name type="scientific">Mesomycoplasma hyorhinis SK76</name>
    <dbReference type="NCBI Taxonomy" id="1118964"/>
    <lineage>
        <taxon>Bacteria</taxon>
        <taxon>Bacillati</taxon>
        <taxon>Mycoplasmatota</taxon>
        <taxon>Mycoplasmoidales</taxon>
        <taxon>Metamycoplasmataceae</taxon>
        <taxon>Mesomycoplasma</taxon>
    </lineage>
</organism>
<evidence type="ECO:0000256" key="1">
    <source>
        <dbReference type="ARBA" id="ARBA00004141"/>
    </source>
</evidence>
<keyword evidence="3 9" id="KW-0813">Transport</keyword>
<dbReference type="PRINTS" id="PR00303">
    <property type="entry name" value="SECYTRNLCASE"/>
</dbReference>
<evidence type="ECO:0000313" key="12">
    <source>
        <dbReference type="Proteomes" id="UP000009399"/>
    </source>
</evidence>
<dbReference type="InterPro" id="IPR026593">
    <property type="entry name" value="SecY"/>
</dbReference>
<keyword evidence="6 9" id="KW-1133">Transmembrane helix</keyword>
<evidence type="ECO:0000256" key="9">
    <source>
        <dbReference type="HAMAP-Rule" id="MF_01465"/>
    </source>
</evidence>
<dbReference type="PANTHER" id="PTHR10906">
    <property type="entry name" value="SECY/SEC61-ALPHA FAMILY MEMBER"/>
    <property type="match status" value="1"/>
</dbReference>
<evidence type="ECO:0000256" key="5">
    <source>
        <dbReference type="ARBA" id="ARBA00022927"/>
    </source>
</evidence>
<dbReference type="GO" id="GO:0005886">
    <property type="term" value="C:plasma membrane"/>
    <property type="evidence" value="ECO:0007669"/>
    <property type="project" value="UniProtKB-SubCell"/>
</dbReference>
<feature type="transmembrane region" description="Helical" evidence="9">
    <location>
        <begin position="76"/>
        <end position="109"/>
    </location>
</feature>
<keyword evidence="7 9" id="KW-0811">Translocation</keyword>
<keyword evidence="4 9" id="KW-0812">Transmembrane</keyword>
<dbReference type="GO" id="GO:0043952">
    <property type="term" value="P:protein transport by the Sec complex"/>
    <property type="evidence" value="ECO:0007669"/>
    <property type="project" value="UniProtKB-UniRule"/>
</dbReference>
<evidence type="ECO:0000313" key="11">
    <source>
        <dbReference type="EMBL" id="AFX74353.1"/>
    </source>
</evidence>
<protein>
    <recommendedName>
        <fullName evidence="9">Protein translocase subunit SecY</fullName>
    </recommendedName>
</protein>
<comment type="similarity">
    <text evidence="2 9 10">Belongs to the SecY/SEC61-alpha family.</text>
</comment>
<evidence type="ECO:0000256" key="4">
    <source>
        <dbReference type="ARBA" id="ARBA00022692"/>
    </source>
</evidence>
<keyword evidence="5 9" id="KW-0653">Protein transport</keyword>
<dbReference type="InterPro" id="IPR030659">
    <property type="entry name" value="SecY_CS"/>
</dbReference>
<proteinExistence type="inferred from homology"/>
<dbReference type="Proteomes" id="UP000009399">
    <property type="component" value="Chromosome"/>
</dbReference>
<name>A0AAI8AMU0_MESHY</name>
<feature type="transmembrane region" description="Helical" evidence="9">
    <location>
        <begin position="385"/>
        <end position="407"/>
    </location>
</feature>
<keyword evidence="9" id="KW-1003">Cell membrane</keyword>